<sequence length="257" mass="28369">MESISSGLILSTNQTKMCACGRPRFCHTTEYRVAQASCGRNTPLPILFGANQNCPDKNQNRPVKTPMSMDDHPEKTLEIELCPVLPVTSPESFGRSDGEASQSNISSENCVHFADSLLIPQNAGEYLSTADEVGHQAAANNQSLDRWHQPAAQSDHYCVYQQRESTFHERHRAPSTYIPPEFPGRGDLSVGDWVYYKAHPKSSAEKRLHAGFAPKWLGLVKLGKLLGTGVFLTEGKQHIKLHVSAMKRAVGPTENNN</sequence>
<evidence type="ECO:0000313" key="2">
    <source>
        <dbReference type="Proteomes" id="UP000478052"/>
    </source>
</evidence>
<organism evidence="1 2">
    <name type="scientific">Aphis craccivora</name>
    <name type="common">Cowpea aphid</name>
    <dbReference type="NCBI Taxonomy" id="307492"/>
    <lineage>
        <taxon>Eukaryota</taxon>
        <taxon>Metazoa</taxon>
        <taxon>Ecdysozoa</taxon>
        <taxon>Arthropoda</taxon>
        <taxon>Hexapoda</taxon>
        <taxon>Insecta</taxon>
        <taxon>Pterygota</taxon>
        <taxon>Neoptera</taxon>
        <taxon>Paraneoptera</taxon>
        <taxon>Hemiptera</taxon>
        <taxon>Sternorrhyncha</taxon>
        <taxon>Aphidomorpha</taxon>
        <taxon>Aphidoidea</taxon>
        <taxon>Aphididae</taxon>
        <taxon>Aphidini</taxon>
        <taxon>Aphis</taxon>
        <taxon>Aphis</taxon>
    </lineage>
</organism>
<keyword evidence="2" id="KW-1185">Reference proteome</keyword>
<dbReference type="EMBL" id="VUJU01012447">
    <property type="protein sequence ID" value="KAF0707658.1"/>
    <property type="molecule type" value="Genomic_DNA"/>
</dbReference>
<dbReference type="AlphaFoldDB" id="A0A6G0VSJ5"/>
<accession>A0A6G0VSJ5</accession>
<evidence type="ECO:0000313" key="1">
    <source>
        <dbReference type="EMBL" id="KAF0707658.1"/>
    </source>
</evidence>
<reference evidence="1 2" key="1">
    <citation type="submission" date="2019-08" db="EMBL/GenBank/DDBJ databases">
        <title>Whole genome of Aphis craccivora.</title>
        <authorList>
            <person name="Voronova N.V."/>
            <person name="Shulinski R.S."/>
            <person name="Bandarenka Y.V."/>
            <person name="Zhorov D.G."/>
            <person name="Warner D."/>
        </authorList>
    </citation>
    <scope>NUCLEOTIDE SEQUENCE [LARGE SCALE GENOMIC DNA]</scope>
    <source>
        <strain evidence="1">180601</strain>
        <tissue evidence="1">Whole Body</tissue>
    </source>
</reference>
<gene>
    <name evidence="1" type="ORF">FWK35_00024102</name>
</gene>
<proteinExistence type="predicted"/>
<name>A0A6G0VSJ5_APHCR</name>
<protein>
    <submittedName>
        <fullName evidence="1">Uncharacterized protein</fullName>
    </submittedName>
</protein>
<dbReference type="Proteomes" id="UP000478052">
    <property type="component" value="Unassembled WGS sequence"/>
</dbReference>
<comment type="caution">
    <text evidence="1">The sequence shown here is derived from an EMBL/GenBank/DDBJ whole genome shotgun (WGS) entry which is preliminary data.</text>
</comment>